<feature type="domain" description="Ribosomal RNA small subunit methyltransferase E methyltransferase" evidence="13">
    <location>
        <begin position="74"/>
        <end position="254"/>
    </location>
</feature>
<gene>
    <name evidence="15" type="ORF">ACFSJH_10415</name>
</gene>
<comment type="caution">
    <text evidence="15">The sequence shown here is derived from an EMBL/GenBank/DDBJ whole genome shotgun (WGS) entry which is preliminary data.</text>
</comment>
<comment type="subcellular location">
    <subcellularLocation>
        <location evidence="1 12">Cytoplasm</location>
    </subcellularLocation>
</comment>
<dbReference type="InterPro" id="IPR029026">
    <property type="entry name" value="tRNA_m1G_MTases_N"/>
</dbReference>
<dbReference type="Gene3D" id="3.40.1280.10">
    <property type="match status" value="1"/>
</dbReference>
<evidence type="ECO:0000256" key="10">
    <source>
        <dbReference type="ARBA" id="ARBA00025699"/>
    </source>
</evidence>
<dbReference type="SUPFAM" id="SSF75217">
    <property type="entry name" value="alpha/beta knot"/>
    <property type="match status" value="1"/>
</dbReference>
<evidence type="ECO:0000256" key="1">
    <source>
        <dbReference type="ARBA" id="ARBA00004496"/>
    </source>
</evidence>
<evidence type="ECO:0000256" key="3">
    <source>
        <dbReference type="ARBA" id="ARBA00012328"/>
    </source>
</evidence>
<dbReference type="Proteomes" id="UP001597362">
    <property type="component" value="Unassembled WGS sequence"/>
</dbReference>
<dbReference type="PIRSF" id="PIRSF015601">
    <property type="entry name" value="MTase_slr0722"/>
    <property type="match status" value="1"/>
</dbReference>
<dbReference type="InterPro" id="IPR029028">
    <property type="entry name" value="Alpha/beta_knot_MTases"/>
</dbReference>
<evidence type="ECO:0000256" key="4">
    <source>
        <dbReference type="ARBA" id="ARBA00013673"/>
    </source>
</evidence>
<feature type="domain" description="Ribosomal RNA small subunit methyltransferase E PUA-like" evidence="14">
    <location>
        <begin position="18"/>
        <end position="63"/>
    </location>
</feature>
<dbReference type="GO" id="GO:0032259">
    <property type="term" value="P:methylation"/>
    <property type="evidence" value="ECO:0007669"/>
    <property type="project" value="UniProtKB-KW"/>
</dbReference>
<dbReference type="Pfam" id="PF20260">
    <property type="entry name" value="PUA_4"/>
    <property type="match status" value="1"/>
</dbReference>
<evidence type="ECO:0000256" key="12">
    <source>
        <dbReference type="PIRNR" id="PIRNR015601"/>
    </source>
</evidence>
<evidence type="ECO:0000256" key="5">
    <source>
        <dbReference type="ARBA" id="ARBA00022490"/>
    </source>
</evidence>
<evidence type="ECO:0000256" key="7">
    <source>
        <dbReference type="ARBA" id="ARBA00022603"/>
    </source>
</evidence>
<dbReference type="RefSeq" id="WP_377771987.1">
    <property type="nucleotide sequence ID" value="NZ_JBHUHO010000029.1"/>
</dbReference>
<accession>A0ABW4YK88</accession>
<dbReference type="CDD" id="cd18084">
    <property type="entry name" value="RsmE-like"/>
    <property type="match status" value="1"/>
</dbReference>
<keyword evidence="9 12" id="KW-0949">S-adenosyl-L-methionine</keyword>
<evidence type="ECO:0000256" key="6">
    <source>
        <dbReference type="ARBA" id="ARBA00022552"/>
    </source>
</evidence>
<dbReference type="NCBIfam" id="NF008692">
    <property type="entry name" value="PRK11713.1-5"/>
    <property type="match status" value="1"/>
</dbReference>
<keyword evidence="7 12" id="KW-0489">Methyltransferase</keyword>
<keyword evidence="16" id="KW-1185">Reference proteome</keyword>
<dbReference type="EMBL" id="JBHUHO010000029">
    <property type="protein sequence ID" value="MFD2116137.1"/>
    <property type="molecule type" value="Genomic_DNA"/>
</dbReference>
<dbReference type="NCBIfam" id="TIGR00046">
    <property type="entry name" value="RsmE family RNA methyltransferase"/>
    <property type="match status" value="1"/>
</dbReference>
<dbReference type="PANTHER" id="PTHR30027:SF3">
    <property type="entry name" value="16S RRNA (URACIL(1498)-N(3))-METHYLTRANSFERASE"/>
    <property type="match status" value="1"/>
</dbReference>
<organism evidence="15 16">
    <name type="scientific">Paenibacillus yanchengensis</name>
    <dbReference type="NCBI Taxonomy" id="2035833"/>
    <lineage>
        <taxon>Bacteria</taxon>
        <taxon>Bacillati</taxon>
        <taxon>Bacillota</taxon>
        <taxon>Bacilli</taxon>
        <taxon>Bacillales</taxon>
        <taxon>Paenibacillaceae</taxon>
        <taxon>Paenibacillus</taxon>
    </lineage>
</organism>
<sequence>MQRYFVEENDWQEELIELSGDDAHHIVKVMRMKVGSQFIVANGQGKSALAELYEINSGAVTAKRIEWLPMELPFPVKVTIAQGLPKGDKMEMVIQKGTEIGAACFLPFESERMIVQYDAKKEAKRLERWRKIAKEAAEQAHRTYLPEVKSVHRFAALLEQMQHYDVVLLCYEQQAKQSEQYGLATALATWRATSKYAELKTEQQPSNILVIIGPEGGFSDQEAAEAIAAGAVAISLGSNILRTETAGIVALSCILYDAGVMGGVS</sequence>
<comment type="catalytic activity">
    <reaction evidence="11 12">
        <text>uridine(1498) in 16S rRNA + S-adenosyl-L-methionine = N(3)-methyluridine(1498) in 16S rRNA + S-adenosyl-L-homocysteine + H(+)</text>
        <dbReference type="Rhea" id="RHEA:42920"/>
        <dbReference type="Rhea" id="RHEA-COMP:10283"/>
        <dbReference type="Rhea" id="RHEA-COMP:10284"/>
        <dbReference type="ChEBI" id="CHEBI:15378"/>
        <dbReference type="ChEBI" id="CHEBI:57856"/>
        <dbReference type="ChEBI" id="CHEBI:59789"/>
        <dbReference type="ChEBI" id="CHEBI:65315"/>
        <dbReference type="ChEBI" id="CHEBI:74502"/>
        <dbReference type="EC" id="2.1.1.193"/>
    </reaction>
</comment>
<proteinExistence type="inferred from homology"/>
<dbReference type="GO" id="GO:0008168">
    <property type="term" value="F:methyltransferase activity"/>
    <property type="evidence" value="ECO:0007669"/>
    <property type="project" value="UniProtKB-KW"/>
</dbReference>
<dbReference type="InterPro" id="IPR015947">
    <property type="entry name" value="PUA-like_sf"/>
</dbReference>
<evidence type="ECO:0000259" key="14">
    <source>
        <dbReference type="Pfam" id="PF20260"/>
    </source>
</evidence>
<dbReference type="PANTHER" id="PTHR30027">
    <property type="entry name" value="RIBOSOMAL RNA SMALL SUBUNIT METHYLTRANSFERASE E"/>
    <property type="match status" value="1"/>
</dbReference>
<evidence type="ECO:0000256" key="2">
    <source>
        <dbReference type="ARBA" id="ARBA00005528"/>
    </source>
</evidence>
<dbReference type="InterPro" id="IPR046886">
    <property type="entry name" value="RsmE_MTase_dom"/>
</dbReference>
<evidence type="ECO:0000313" key="15">
    <source>
        <dbReference type="EMBL" id="MFD2116137.1"/>
    </source>
</evidence>
<name>A0ABW4YK88_9BACL</name>
<keyword evidence="6 12" id="KW-0698">rRNA processing</keyword>
<comment type="similarity">
    <text evidence="2 12">Belongs to the RNA methyltransferase RsmE family.</text>
</comment>
<dbReference type="Gene3D" id="2.40.240.20">
    <property type="entry name" value="Hypothetical PUA domain-like, domain 1"/>
    <property type="match status" value="1"/>
</dbReference>
<evidence type="ECO:0000256" key="11">
    <source>
        <dbReference type="ARBA" id="ARBA00047944"/>
    </source>
</evidence>
<dbReference type="InterPro" id="IPR006700">
    <property type="entry name" value="RsmE"/>
</dbReference>
<reference evidence="16" key="1">
    <citation type="journal article" date="2019" name="Int. J. Syst. Evol. Microbiol.">
        <title>The Global Catalogue of Microorganisms (GCM) 10K type strain sequencing project: providing services to taxonomists for standard genome sequencing and annotation.</title>
        <authorList>
            <consortium name="The Broad Institute Genomics Platform"/>
            <consortium name="The Broad Institute Genome Sequencing Center for Infectious Disease"/>
            <person name="Wu L."/>
            <person name="Ma J."/>
        </authorList>
    </citation>
    <scope>NUCLEOTIDE SEQUENCE [LARGE SCALE GENOMIC DNA]</scope>
    <source>
        <strain evidence="16">GH52</strain>
    </source>
</reference>
<dbReference type="InterPro" id="IPR046887">
    <property type="entry name" value="RsmE_PUA-like"/>
</dbReference>
<comment type="function">
    <text evidence="10 12">Specifically methylates the N3 position of the uracil ring of uridine 1498 (m3U1498) in 16S rRNA. Acts on the fully assembled 30S ribosomal subunit.</text>
</comment>
<evidence type="ECO:0000256" key="8">
    <source>
        <dbReference type="ARBA" id="ARBA00022679"/>
    </source>
</evidence>
<evidence type="ECO:0000259" key="13">
    <source>
        <dbReference type="Pfam" id="PF04452"/>
    </source>
</evidence>
<dbReference type="SUPFAM" id="SSF88697">
    <property type="entry name" value="PUA domain-like"/>
    <property type="match status" value="1"/>
</dbReference>
<evidence type="ECO:0000313" key="16">
    <source>
        <dbReference type="Proteomes" id="UP001597362"/>
    </source>
</evidence>
<dbReference type="Pfam" id="PF04452">
    <property type="entry name" value="Methyltrans_RNA"/>
    <property type="match status" value="1"/>
</dbReference>
<protein>
    <recommendedName>
        <fullName evidence="4 12">Ribosomal RNA small subunit methyltransferase E</fullName>
        <ecNumber evidence="3 12">2.1.1.193</ecNumber>
    </recommendedName>
</protein>
<keyword evidence="5 12" id="KW-0963">Cytoplasm</keyword>
<evidence type="ECO:0000256" key="9">
    <source>
        <dbReference type="ARBA" id="ARBA00022691"/>
    </source>
</evidence>
<dbReference type="EC" id="2.1.1.193" evidence="3 12"/>
<keyword evidence="8 12" id="KW-0808">Transferase</keyword>